<name>A0ABT7N8Z9_9BURK</name>
<feature type="transmembrane region" description="Helical" evidence="6">
    <location>
        <begin position="230"/>
        <end position="251"/>
    </location>
</feature>
<keyword evidence="3 6" id="KW-0812">Transmembrane</keyword>
<feature type="transmembrane region" description="Helical" evidence="6">
    <location>
        <begin position="110"/>
        <end position="132"/>
    </location>
</feature>
<comment type="caution">
    <text evidence="7">The sequence shown here is derived from an EMBL/GenBank/DDBJ whole genome shotgun (WGS) entry which is preliminary data.</text>
</comment>
<evidence type="ECO:0000256" key="6">
    <source>
        <dbReference type="SAM" id="Phobius"/>
    </source>
</evidence>
<evidence type="ECO:0000256" key="4">
    <source>
        <dbReference type="ARBA" id="ARBA00022989"/>
    </source>
</evidence>
<evidence type="ECO:0000256" key="3">
    <source>
        <dbReference type="ARBA" id="ARBA00022692"/>
    </source>
</evidence>
<dbReference type="RefSeq" id="WP_286659446.1">
    <property type="nucleotide sequence ID" value="NZ_JASZYV010000001.1"/>
</dbReference>
<evidence type="ECO:0000256" key="2">
    <source>
        <dbReference type="ARBA" id="ARBA00022475"/>
    </source>
</evidence>
<dbReference type="InterPro" id="IPR043428">
    <property type="entry name" value="LivM-like"/>
</dbReference>
<dbReference type="Proteomes" id="UP001174908">
    <property type="component" value="Unassembled WGS sequence"/>
</dbReference>
<dbReference type="Pfam" id="PF02653">
    <property type="entry name" value="BPD_transp_2"/>
    <property type="match status" value="1"/>
</dbReference>
<organism evidence="7 8">
    <name type="scientific">Variovorax dokdonensis</name>
    <dbReference type="NCBI Taxonomy" id="344883"/>
    <lineage>
        <taxon>Bacteria</taxon>
        <taxon>Pseudomonadati</taxon>
        <taxon>Pseudomonadota</taxon>
        <taxon>Betaproteobacteria</taxon>
        <taxon>Burkholderiales</taxon>
        <taxon>Comamonadaceae</taxon>
        <taxon>Variovorax</taxon>
    </lineage>
</organism>
<evidence type="ECO:0000313" key="8">
    <source>
        <dbReference type="Proteomes" id="UP001174908"/>
    </source>
</evidence>
<keyword evidence="8" id="KW-1185">Reference proteome</keyword>
<gene>
    <name evidence="7" type="ORF">QTH91_07960</name>
</gene>
<feature type="transmembrane region" description="Helical" evidence="6">
    <location>
        <begin position="64"/>
        <end position="90"/>
    </location>
</feature>
<accession>A0ABT7N8Z9</accession>
<feature type="transmembrane region" description="Helical" evidence="6">
    <location>
        <begin position="31"/>
        <end position="52"/>
    </location>
</feature>
<sequence length="350" mass="36827">MAKHITLTAPGPSLAPPATGTVVRRAPGLRAILATVLLAGLAGVPLLSLATGESYTMTLVSRMMIFALAALGLNLIVGFGGMVSFGHALYIGVGAYAVGILSFHGITNGWIHLAVALGAGAALATLIGLVCLRVSGIGFIMITLAFAQMMYFAAVGLKQYGGDDGYALPMRSDFGLLDLGNDVVLYYVILAVLCATLLAFHRLIHARLGMVLRGCKTNERRMRALGFQTLRARLATYVISALVCVLAGMLLANLARFVSPSYMQWSVSGELILMIVLGGAGSLMGPVVGAVAWLSMEEVLSSGAWGLPEGLRSLVSTHWLGVLGLVVVLATLSLKQGLYGWLQQREEKQP</sequence>
<feature type="transmembrane region" description="Helical" evidence="6">
    <location>
        <begin position="184"/>
        <end position="204"/>
    </location>
</feature>
<dbReference type="EMBL" id="JASZYV010000001">
    <property type="protein sequence ID" value="MDM0044408.1"/>
    <property type="molecule type" value="Genomic_DNA"/>
</dbReference>
<feature type="transmembrane region" description="Helical" evidence="6">
    <location>
        <begin position="139"/>
        <end position="157"/>
    </location>
</feature>
<feature type="transmembrane region" description="Helical" evidence="6">
    <location>
        <begin position="314"/>
        <end position="334"/>
    </location>
</feature>
<dbReference type="PANTHER" id="PTHR30482">
    <property type="entry name" value="HIGH-AFFINITY BRANCHED-CHAIN AMINO ACID TRANSPORT SYSTEM PERMEASE"/>
    <property type="match status" value="1"/>
</dbReference>
<reference evidence="7" key="1">
    <citation type="submission" date="2023-06" db="EMBL/GenBank/DDBJ databases">
        <authorList>
            <person name="Jiang Y."/>
            <person name="Liu Q."/>
        </authorList>
    </citation>
    <scope>NUCLEOTIDE SEQUENCE</scope>
    <source>
        <strain evidence="7">CGMCC 1.12089</strain>
    </source>
</reference>
<dbReference type="CDD" id="cd06581">
    <property type="entry name" value="TM_PBP1_LivM_like"/>
    <property type="match status" value="1"/>
</dbReference>
<feature type="transmembrane region" description="Helical" evidence="6">
    <location>
        <begin position="271"/>
        <end position="294"/>
    </location>
</feature>
<dbReference type="PANTHER" id="PTHR30482:SF17">
    <property type="entry name" value="ABC TRANSPORTER ATP-BINDING PROTEIN"/>
    <property type="match status" value="1"/>
</dbReference>
<comment type="subcellular location">
    <subcellularLocation>
        <location evidence="1">Cell membrane</location>
        <topology evidence="1">Multi-pass membrane protein</topology>
    </subcellularLocation>
</comment>
<keyword evidence="5 6" id="KW-0472">Membrane</keyword>
<keyword evidence="2" id="KW-1003">Cell membrane</keyword>
<protein>
    <submittedName>
        <fullName evidence="7">Branched-chain amino acid ABC transporter permease</fullName>
    </submittedName>
</protein>
<keyword evidence="4 6" id="KW-1133">Transmembrane helix</keyword>
<evidence type="ECO:0000256" key="1">
    <source>
        <dbReference type="ARBA" id="ARBA00004651"/>
    </source>
</evidence>
<evidence type="ECO:0000256" key="5">
    <source>
        <dbReference type="ARBA" id="ARBA00023136"/>
    </source>
</evidence>
<evidence type="ECO:0000313" key="7">
    <source>
        <dbReference type="EMBL" id="MDM0044408.1"/>
    </source>
</evidence>
<dbReference type="InterPro" id="IPR001851">
    <property type="entry name" value="ABC_transp_permease"/>
</dbReference>
<proteinExistence type="predicted"/>